<dbReference type="GeneID" id="39582150"/>
<organism evidence="1 2">
    <name type="scientific">Sodiomyces alkalinus (strain CBS 110278 / VKM F-3762 / F11)</name>
    <name type="common">Alkaliphilic filamentous fungus</name>
    <dbReference type="NCBI Taxonomy" id="1314773"/>
    <lineage>
        <taxon>Eukaryota</taxon>
        <taxon>Fungi</taxon>
        <taxon>Dikarya</taxon>
        <taxon>Ascomycota</taxon>
        <taxon>Pezizomycotina</taxon>
        <taxon>Sordariomycetes</taxon>
        <taxon>Hypocreomycetidae</taxon>
        <taxon>Glomerellales</taxon>
        <taxon>Plectosphaerellaceae</taxon>
        <taxon>Sodiomyces</taxon>
    </lineage>
</organism>
<name>A0A3N2Q5C1_SODAK</name>
<dbReference type="EMBL" id="ML119051">
    <property type="protein sequence ID" value="ROT41825.1"/>
    <property type="molecule type" value="Genomic_DNA"/>
</dbReference>
<dbReference type="AlphaFoldDB" id="A0A3N2Q5C1"/>
<dbReference type="RefSeq" id="XP_028469631.1">
    <property type="nucleotide sequence ID" value="XM_028613672.1"/>
</dbReference>
<keyword evidence="2" id="KW-1185">Reference proteome</keyword>
<protein>
    <submittedName>
        <fullName evidence="1">Uncharacterized protein</fullName>
    </submittedName>
</protein>
<accession>A0A3N2Q5C1</accession>
<evidence type="ECO:0000313" key="1">
    <source>
        <dbReference type="EMBL" id="ROT41825.1"/>
    </source>
</evidence>
<proteinExistence type="predicted"/>
<evidence type="ECO:0000313" key="2">
    <source>
        <dbReference type="Proteomes" id="UP000272025"/>
    </source>
</evidence>
<sequence length="172" mass="19183">MQQLCIRGSNTSRKFHSLVTQEYACFQVVSPAGCQFQQRLVYEDTKVHAAKDRPRVSTAFSPTVLAACCRSRLNPSKSRQSLKHHSMHDGQVTVRFVVRLMGSLLRRKRPKLLRKKGVGGRPKFAPRELSFPSLQMGCFECLGINNALCPAEVGELHAPSAFRPLGFVLCLA</sequence>
<reference evidence="1 2" key="1">
    <citation type="journal article" date="2018" name="Mol. Ecol.">
        <title>The obligate alkalophilic soda-lake fungus Sodiomyces alkalinus has shifted to a protein diet.</title>
        <authorList>
            <person name="Grum-Grzhimaylo A.A."/>
            <person name="Falkoski D.L."/>
            <person name="van den Heuvel J."/>
            <person name="Valero-Jimenez C.A."/>
            <person name="Min B."/>
            <person name="Choi I.G."/>
            <person name="Lipzen A."/>
            <person name="Daum C.G."/>
            <person name="Aanen D.K."/>
            <person name="Tsang A."/>
            <person name="Henrissat B."/>
            <person name="Bilanenko E.N."/>
            <person name="de Vries R.P."/>
            <person name="van Kan J.A.L."/>
            <person name="Grigoriev I.V."/>
            <person name="Debets A.J.M."/>
        </authorList>
    </citation>
    <scope>NUCLEOTIDE SEQUENCE [LARGE SCALE GENOMIC DNA]</scope>
    <source>
        <strain evidence="1 2">F11</strain>
    </source>
</reference>
<dbReference type="Proteomes" id="UP000272025">
    <property type="component" value="Unassembled WGS sequence"/>
</dbReference>
<gene>
    <name evidence="1" type="ORF">SODALDRAFT_353942</name>
</gene>